<dbReference type="Proteomes" id="UP001145742">
    <property type="component" value="Unassembled WGS sequence"/>
</dbReference>
<comment type="caution">
    <text evidence="1">The sequence shown here is derived from an EMBL/GenBank/DDBJ whole genome shotgun (WGS) entry which is preliminary data.</text>
</comment>
<organism evidence="1 2">
    <name type="scientific">Willisornis vidua</name>
    <name type="common">Xingu scale-backed antbird</name>
    <dbReference type="NCBI Taxonomy" id="1566151"/>
    <lineage>
        <taxon>Eukaryota</taxon>
        <taxon>Metazoa</taxon>
        <taxon>Chordata</taxon>
        <taxon>Craniata</taxon>
        <taxon>Vertebrata</taxon>
        <taxon>Euteleostomi</taxon>
        <taxon>Archelosauria</taxon>
        <taxon>Archosauria</taxon>
        <taxon>Dinosauria</taxon>
        <taxon>Saurischia</taxon>
        <taxon>Theropoda</taxon>
        <taxon>Coelurosauria</taxon>
        <taxon>Aves</taxon>
        <taxon>Neognathae</taxon>
        <taxon>Neoaves</taxon>
        <taxon>Telluraves</taxon>
        <taxon>Australaves</taxon>
        <taxon>Passeriformes</taxon>
        <taxon>Thamnophilidae</taxon>
        <taxon>Willisornis</taxon>
    </lineage>
</organism>
<sequence>MVKGLKWKPYEEWLKSLGLFSLEKRRLRGDLIAGFNILTKGSRWTGIALTQVQDTALGHIELPEVPRGPLLNGVQVPLYGTSFSKPTSSVSLVSSANLLTVHSIPRSNEVLVLVLEYFNISVTNMDSGISCTLGKFAAAMKLCSAVNMLQGGDVTQKNLDRLERACSSKLTVTVAKDGIIIDGLVTIGGNKFITENILNPKVIHSAIDNGKI</sequence>
<reference evidence="1" key="1">
    <citation type="submission" date="2019-10" db="EMBL/GenBank/DDBJ databases">
        <authorList>
            <person name="Soares A.E.R."/>
            <person name="Aleixo A."/>
            <person name="Schneider P."/>
            <person name="Miyaki C.Y."/>
            <person name="Schneider M.P."/>
            <person name="Mello C."/>
            <person name="Vasconcelos A.T.R."/>
        </authorList>
    </citation>
    <scope>NUCLEOTIDE SEQUENCE</scope>
    <source>
        <tissue evidence="1">Muscle</tissue>
    </source>
</reference>
<evidence type="ECO:0000313" key="1">
    <source>
        <dbReference type="EMBL" id="KAJ7420509.1"/>
    </source>
</evidence>
<accession>A0ABQ9DFA6</accession>
<gene>
    <name evidence="1" type="ORF">WISP_48151</name>
</gene>
<name>A0ABQ9DFA6_9PASS</name>
<protein>
    <submittedName>
        <fullName evidence="1">Uncharacterized protein</fullName>
    </submittedName>
</protein>
<evidence type="ECO:0000313" key="2">
    <source>
        <dbReference type="Proteomes" id="UP001145742"/>
    </source>
</evidence>
<dbReference type="EMBL" id="WHWB01033318">
    <property type="protein sequence ID" value="KAJ7420509.1"/>
    <property type="molecule type" value="Genomic_DNA"/>
</dbReference>
<keyword evidence="2" id="KW-1185">Reference proteome</keyword>
<proteinExistence type="predicted"/>